<evidence type="ECO:0000256" key="3">
    <source>
        <dbReference type="SAM" id="Phobius"/>
    </source>
</evidence>
<accession>A0A1L8WQK7</accession>
<reference evidence="4 5" key="1">
    <citation type="submission" date="2014-12" db="EMBL/GenBank/DDBJ databases">
        <title>Draft genome sequences of 29 type strains of Enterococci.</title>
        <authorList>
            <person name="Zhong Z."/>
            <person name="Sun Z."/>
            <person name="Liu W."/>
            <person name="Zhang W."/>
            <person name="Zhang H."/>
        </authorList>
    </citation>
    <scope>NUCLEOTIDE SEQUENCE [LARGE SCALE GENOMIC DNA]</scope>
    <source>
        <strain evidence="4 5">DSM 15687</strain>
    </source>
</reference>
<comment type="caution">
    <text evidence="4">The sequence shown here is derived from an EMBL/GenBank/DDBJ whole genome shotgun (WGS) entry which is preliminary data.</text>
</comment>
<dbReference type="GO" id="GO:0042132">
    <property type="term" value="F:fructose 1,6-bisphosphate 1-phosphatase activity"/>
    <property type="evidence" value="ECO:0007669"/>
    <property type="project" value="InterPro"/>
</dbReference>
<keyword evidence="5" id="KW-1185">Reference proteome</keyword>
<keyword evidence="3" id="KW-1133">Transmembrane helix</keyword>
<evidence type="ECO:0000256" key="1">
    <source>
        <dbReference type="ARBA" id="ARBA00022801"/>
    </source>
</evidence>
<evidence type="ECO:0000313" key="4">
    <source>
        <dbReference type="EMBL" id="OJG83112.1"/>
    </source>
</evidence>
<gene>
    <name evidence="4" type="ORF">RV14_GL001807</name>
</gene>
<feature type="transmembrane region" description="Helical" evidence="3">
    <location>
        <begin position="109"/>
        <end position="127"/>
    </location>
</feature>
<dbReference type="AlphaFoldDB" id="A0A1L8WQK7"/>
<dbReference type="Pfam" id="PF06874">
    <property type="entry name" value="FBPase_2"/>
    <property type="match status" value="1"/>
</dbReference>
<keyword evidence="1" id="KW-0378">Hydrolase</keyword>
<dbReference type="GO" id="GO:0006094">
    <property type="term" value="P:gluconeogenesis"/>
    <property type="evidence" value="ECO:0007669"/>
    <property type="project" value="InterPro"/>
</dbReference>
<evidence type="ECO:0000313" key="5">
    <source>
        <dbReference type="Proteomes" id="UP000182152"/>
    </source>
</evidence>
<dbReference type="Proteomes" id="UP000182152">
    <property type="component" value="Unassembled WGS sequence"/>
</dbReference>
<sequence length="129" mass="15168">MATDLIWYAWIVPVSPLFGKNKITTFERYFLSEQVLHVEKSNPYYRLKNEEWFSKKVLKAFGVEEKGLVVINGHTPVKVKKGESPIKAMELFLLLMVAYPKLISKQLELWAILYYIILLGFKLLRITRF</sequence>
<keyword evidence="2" id="KW-0464">Manganese</keyword>
<name>A0A1L8WQK7_9ENTE</name>
<keyword evidence="3" id="KW-0812">Transmembrane</keyword>
<protein>
    <submittedName>
        <fullName evidence="4">Uncharacterized protein</fullName>
    </submittedName>
</protein>
<dbReference type="EMBL" id="JXLB01000005">
    <property type="protein sequence ID" value="OJG83112.1"/>
    <property type="molecule type" value="Genomic_DNA"/>
</dbReference>
<evidence type="ECO:0000256" key="2">
    <source>
        <dbReference type="ARBA" id="ARBA00023211"/>
    </source>
</evidence>
<keyword evidence="3" id="KW-0472">Membrane</keyword>
<dbReference type="InterPro" id="IPR009164">
    <property type="entry name" value="FBPtase_class3"/>
</dbReference>
<dbReference type="STRING" id="150033.RV14_GL001807"/>
<organism evidence="4 5">
    <name type="scientific">Enterococcus ratti</name>
    <dbReference type="NCBI Taxonomy" id="150033"/>
    <lineage>
        <taxon>Bacteria</taxon>
        <taxon>Bacillati</taxon>
        <taxon>Bacillota</taxon>
        <taxon>Bacilli</taxon>
        <taxon>Lactobacillales</taxon>
        <taxon>Enterococcaceae</taxon>
        <taxon>Enterococcus</taxon>
    </lineage>
</organism>
<proteinExistence type="predicted"/>